<dbReference type="RefSeq" id="XP_056035426.1">
    <property type="nucleotide sequence ID" value="XM_056183898.1"/>
</dbReference>
<dbReference type="Proteomes" id="UP001212411">
    <property type="component" value="Chromosome 1"/>
</dbReference>
<dbReference type="EMBL" id="CP115611">
    <property type="protein sequence ID" value="WBW71183.1"/>
    <property type="molecule type" value="Genomic_DNA"/>
</dbReference>
<dbReference type="AlphaFoldDB" id="A0AAE9WAT1"/>
<dbReference type="GeneID" id="80878587"/>
<dbReference type="KEGG" id="som:SOMG_05124"/>
<reference evidence="1 2" key="1">
    <citation type="journal article" date="2023" name="G3 (Bethesda)">
        <title>A high-quality reference genome for the fission yeast Schizosaccharomyces osmophilus.</title>
        <authorList>
            <person name="Jia G.S."/>
            <person name="Zhang W.C."/>
            <person name="Liang Y."/>
            <person name="Liu X.H."/>
            <person name="Rhind N."/>
            <person name="Pidoux A."/>
            <person name="Brysch-Herzberg M."/>
            <person name="Du L.L."/>
        </authorList>
    </citation>
    <scope>NUCLEOTIDE SEQUENCE [LARGE SCALE GENOMIC DNA]</scope>
    <source>
        <strain evidence="1 2">CBS 15793</strain>
    </source>
</reference>
<name>A0AAE9WAT1_9SCHI</name>
<evidence type="ECO:0000313" key="2">
    <source>
        <dbReference type="Proteomes" id="UP001212411"/>
    </source>
</evidence>
<organism evidence="1 2">
    <name type="scientific">Schizosaccharomyces osmophilus</name>
    <dbReference type="NCBI Taxonomy" id="2545709"/>
    <lineage>
        <taxon>Eukaryota</taxon>
        <taxon>Fungi</taxon>
        <taxon>Dikarya</taxon>
        <taxon>Ascomycota</taxon>
        <taxon>Taphrinomycotina</taxon>
        <taxon>Schizosaccharomycetes</taxon>
        <taxon>Schizosaccharomycetales</taxon>
        <taxon>Schizosaccharomycetaceae</taxon>
        <taxon>Schizosaccharomyces</taxon>
    </lineage>
</organism>
<accession>A0AAE9WAT1</accession>
<gene>
    <name evidence="1" type="primary">mat2-Mi</name>
    <name evidence="1" type="ORF">SOMG_05124</name>
</gene>
<keyword evidence="2" id="KW-1185">Reference proteome</keyword>
<protein>
    <submittedName>
        <fullName evidence="1">M-specific polypeptide Mi at silenced MAT2 locus</fullName>
    </submittedName>
</protein>
<sequence>METSELQEIYKICDAIQLKLSSLTLANKTKINLRKKKQKHNNYKLHISTVQ</sequence>
<evidence type="ECO:0000313" key="1">
    <source>
        <dbReference type="EMBL" id="WBW71183.1"/>
    </source>
</evidence>
<proteinExistence type="predicted"/>